<gene>
    <name evidence="1" type="ORF">WDJ50_15390</name>
</gene>
<accession>A0AAU6Q7K8</accession>
<organism evidence="1">
    <name type="scientific">Deinococcus sp. VB142</name>
    <dbReference type="NCBI Taxonomy" id="3112952"/>
    <lineage>
        <taxon>Bacteria</taxon>
        <taxon>Thermotogati</taxon>
        <taxon>Deinococcota</taxon>
        <taxon>Deinococci</taxon>
        <taxon>Deinococcales</taxon>
        <taxon>Deinococcaceae</taxon>
        <taxon>Deinococcus</taxon>
    </lineage>
</organism>
<sequence>MNETIDVQPGIPVALGKALAFPFLHPDFAEDTFRAVPRFILTPEFDSFVRVLLLPLLDQCPNFFC</sequence>
<dbReference type="RefSeq" id="WP_339098089.1">
    <property type="nucleotide sequence ID" value="NZ_CP149783.1"/>
</dbReference>
<dbReference type="EMBL" id="CP149783">
    <property type="protein sequence ID" value="WYF46622.1"/>
    <property type="molecule type" value="Genomic_DNA"/>
</dbReference>
<reference evidence="1" key="1">
    <citation type="submission" date="2024-03" db="EMBL/GenBank/DDBJ databases">
        <title>Deinococcus weizhi sp. nov., isolated from human skin.</title>
        <authorList>
            <person name="Wei Z."/>
            <person name="Tian F."/>
            <person name="Yang C."/>
            <person name="Xin L.T."/>
            <person name="Wen Z.J."/>
            <person name="Lan K.C."/>
            <person name="Yu L."/>
            <person name="Zhe W."/>
            <person name="Dan F.D."/>
            <person name="Jun W."/>
            <person name="Rui Z."/>
            <person name="Yong X.J."/>
            <person name="Ting Y."/>
            <person name="Wei X."/>
            <person name="Xu Z.G."/>
            <person name="Xin Z."/>
            <person name="Dong F.G."/>
            <person name="Ni X.M."/>
            <person name="Zheng M.G."/>
            <person name="Chun Y."/>
            <person name="Qian W.X."/>
        </authorList>
    </citation>
    <scope>NUCLEOTIDE SEQUENCE</scope>
    <source>
        <strain evidence="1">VB142</strain>
    </source>
</reference>
<name>A0AAU6Q7K8_9DEIO</name>
<dbReference type="AlphaFoldDB" id="A0AAU6Q7K8"/>
<protein>
    <submittedName>
        <fullName evidence="1">Uncharacterized protein</fullName>
    </submittedName>
</protein>
<proteinExistence type="predicted"/>
<evidence type="ECO:0000313" key="1">
    <source>
        <dbReference type="EMBL" id="WYF46622.1"/>
    </source>
</evidence>